<feature type="domain" description="DUF7540" evidence="1">
    <location>
        <begin position="1"/>
        <end position="63"/>
    </location>
</feature>
<dbReference type="InterPro" id="IPR055962">
    <property type="entry name" value="DUF7540"/>
</dbReference>
<sequence>MAKTIYRREKLEQELGHVGAQNFMSKQVERAVSSPRCSKVCRVWHRDGDRCVLDELIISGQANYQL</sequence>
<dbReference type="EMBL" id="MK112901">
    <property type="protein sequence ID" value="QDB70201.1"/>
    <property type="molecule type" value="Genomic_DNA"/>
</dbReference>
<evidence type="ECO:0000313" key="3">
    <source>
        <dbReference type="Proteomes" id="UP000317523"/>
    </source>
</evidence>
<reference evidence="2" key="1">
    <citation type="journal article" date="2019" name="J. Microbiol.">
        <title>Lytic KFS-SE2 phage as a novel bio-receptor for Salmonella Enteritidis detection.</title>
        <authorList>
            <person name="Choi I.Y."/>
            <person name="Lee C."/>
            <person name="Song W.K."/>
            <person name="Jang S.J."/>
            <person name="Park M.K."/>
        </authorList>
    </citation>
    <scope>NUCLEOTIDE SEQUENCE [LARGE SCALE GENOMIC DNA]</scope>
</reference>
<accession>A0A4Y5TNM4</accession>
<protein>
    <recommendedName>
        <fullName evidence="1">DUF7540 domain-containing protein</fullName>
    </recommendedName>
</protein>
<evidence type="ECO:0000259" key="1">
    <source>
        <dbReference type="Pfam" id="PF24386"/>
    </source>
</evidence>
<dbReference type="RefSeq" id="YP_010053492.1">
    <property type="nucleotide sequence ID" value="NC_054641.1"/>
</dbReference>
<dbReference type="KEGG" id="vg:64469158"/>
<keyword evidence="3" id="KW-1185">Reference proteome</keyword>
<organism evidence="2">
    <name type="scientific">Salmonella virus KFS-SE2</name>
    <dbReference type="NCBI Taxonomy" id="2583286"/>
    <lineage>
        <taxon>Viruses</taxon>
        <taxon>Duplodnaviria</taxon>
        <taxon>Heunggongvirae</taxon>
        <taxon>Uroviricota</taxon>
        <taxon>Caudoviricetes</taxon>
        <taxon>Skatevirus</taxon>
        <taxon>Skatevirus KFSSE2</taxon>
    </lineage>
</organism>
<proteinExistence type="predicted"/>
<evidence type="ECO:0000313" key="2">
    <source>
        <dbReference type="EMBL" id="QDB70201.1"/>
    </source>
</evidence>
<dbReference type="Pfam" id="PF24386">
    <property type="entry name" value="DUF7540"/>
    <property type="match status" value="1"/>
</dbReference>
<dbReference type="Proteomes" id="UP000317523">
    <property type="component" value="Segment"/>
</dbReference>
<name>A0A4Y5TNM4_9CAUD</name>
<dbReference type="GeneID" id="64469158"/>